<dbReference type="Pfam" id="PF00005">
    <property type="entry name" value="ABC_tran"/>
    <property type="match status" value="1"/>
</dbReference>
<reference evidence="11" key="1">
    <citation type="submission" date="2019-11" db="EMBL/GenBank/DDBJ databases">
        <authorList>
            <person name="Feng L."/>
        </authorList>
    </citation>
    <scope>NUCLEOTIDE SEQUENCE</scope>
    <source>
        <strain evidence="11">VparvulaLFYP99</strain>
    </source>
</reference>
<feature type="transmembrane region" description="Helical" evidence="9">
    <location>
        <begin position="120"/>
        <end position="145"/>
    </location>
</feature>
<keyword evidence="6 11" id="KW-0067">ATP-binding</keyword>
<dbReference type="GO" id="GO:0043190">
    <property type="term" value="C:ATP-binding cassette (ABC) transporter complex"/>
    <property type="evidence" value="ECO:0007669"/>
    <property type="project" value="TreeGrafter"/>
</dbReference>
<feature type="transmembrane region" description="Helical" evidence="9">
    <location>
        <begin position="17"/>
        <end position="37"/>
    </location>
</feature>
<keyword evidence="11" id="KW-0378">Hydrolase</keyword>
<dbReference type="GO" id="GO:0005524">
    <property type="term" value="F:ATP binding"/>
    <property type="evidence" value="ECO:0007669"/>
    <property type="project" value="UniProtKB-KW"/>
</dbReference>
<dbReference type="AlphaFoldDB" id="A0A6N2Z583"/>
<keyword evidence="8 9" id="KW-0472">Membrane</keyword>
<evidence type="ECO:0000256" key="4">
    <source>
        <dbReference type="ARBA" id="ARBA00022475"/>
    </source>
</evidence>
<dbReference type="InterPro" id="IPR003439">
    <property type="entry name" value="ABC_transporter-like_ATP-bd"/>
</dbReference>
<proteinExistence type="inferred from homology"/>
<keyword evidence="5" id="KW-0547">Nucleotide-binding</keyword>
<name>A0A6N2Z583_VEIPA</name>
<feature type="domain" description="ABC transporter" evidence="10">
    <location>
        <begin position="211"/>
        <end position="451"/>
    </location>
</feature>
<evidence type="ECO:0000256" key="6">
    <source>
        <dbReference type="ARBA" id="ARBA00022840"/>
    </source>
</evidence>
<evidence type="ECO:0000256" key="9">
    <source>
        <dbReference type="SAM" id="Phobius"/>
    </source>
</evidence>
<evidence type="ECO:0000256" key="8">
    <source>
        <dbReference type="ARBA" id="ARBA00023136"/>
    </source>
</evidence>
<feature type="transmembrane region" description="Helical" evidence="9">
    <location>
        <begin position="49"/>
        <end position="78"/>
    </location>
</feature>
<dbReference type="InterPro" id="IPR017871">
    <property type="entry name" value="ABC_transporter-like_CS"/>
</dbReference>
<dbReference type="GO" id="GO:0016887">
    <property type="term" value="F:ATP hydrolysis activity"/>
    <property type="evidence" value="ECO:0007669"/>
    <property type="project" value="InterPro"/>
</dbReference>
<keyword evidence="9" id="KW-0812">Transmembrane</keyword>
<dbReference type="SUPFAM" id="SSF52540">
    <property type="entry name" value="P-loop containing nucleoside triphosphate hydrolases"/>
    <property type="match status" value="1"/>
</dbReference>
<evidence type="ECO:0000256" key="5">
    <source>
        <dbReference type="ARBA" id="ARBA00022741"/>
    </source>
</evidence>
<dbReference type="PANTHER" id="PTHR43553">
    <property type="entry name" value="HEAVY METAL TRANSPORTER"/>
    <property type="match status" value="1"/>
</dbReference>
<evidence type="ECO:0000256" key="2">
    <source>
        <dbReference type="ARBA" id="ARBA00005417"/>
    </source>
</evidence>
<keyword evidence="3" id="KW-0813">Transport</keyword>
<comment type="subcellular location">
    <subcellularLocation>
        <location evidence="1">Cell membrane</location>
        <topology evidence="1">Peripheral membrane protein</topology>
    </subcellularLocation>
</comment>
<dbReference type="PROSITE" id="PS50893">
    <property type="entry name" value="ABC_TRANSPORTER_2"/>
    <property type="match status" value="1"/>
</dbReference>
<organism evidence="11">
    <name type="scientific">Veillonella parvula</name>
    <name type="common">Staphylococcus parvulus</name>
    <dbReference type="NCBI Taxonomy" id="29466"/>
    <lineage>
        <taxon>Bacteria</taxon>
        <taxon>Bacillati</taxon>
        <taxon>Bacillota</taxon>
        <taxon>Negativicutes</taxon>
        <taxon>Veillonellales</taxon>
        <taxon>Veillonellaceae</taxon>
        <taxon>Veillonella</taxon>
    </lineage>
</organism>
<evidence type="ECO:0000256" key="1">
    <source>
        <dbReference type="ARBA" id="ARBA00004202"/>
    </source>
</evidence>
<dbReference type="Pfam" id="PF17099">
    <property type="entry name" value="TrpP"/>
    <property type="match status" value="1"/>
</dbReference>
<keyword evidence="4" id="KW-1003">Cell membrane</keyword>
<keyword evidence="7" id="KW-1278">Translocase</keyword>
<evidence type="ECO:0000256" key="7">
    <source>
        <dbReference type="ARBA" id="ARBA00022967"/>
    </source>
</evidence>
<evidence type="ECO:0000313" key="11">
    <source>
        <dbReference type="EMBL" id="VYT74715.1"/>
    </source>
</evidence>
<accession>A0A6N2Z583</accession>
<dbReference type="InterPro" id="IPR027417">
    <property type="entry name" value="P-loop_NTPase"/>
</dbReference>
<evidence type="ECO:0000259" key="10">
    <source>
        <dbReference type="PROSITE" id="PS50893"/>
    </source>
</evidence>
<feature type="transmembrane region" description="Helical" evidence="9">
    <location>
        <begin position="90"/>
        <end position="108"/>
    </location>
</feature>
<dbReference type="SMART" id="SM00382">
    <property type="entry name" value="AAA"/>
    <property type="match status" value="1"/>
</dbReference>
<dbReference type="EC" id="3.6.3.-" evidence="11"/>
<dbReference type="EMBL" id="CACRUG010000005">
    <property type="protein sequence ID" value="VYT74715.1"/>
    <property type="molecule type" value="Genomic_DNA"/>
</dbReference>
<protein>
    <submittedName>
        <fullName evidence="11">Energy-coupling factor transporter ATP-binding protein EcfA1</fullName>
        <ecNumber evidence="11">3.6.3.-</ecNumber>
    </submittedName>
</protein>
<keyword evidence="9" id="KW-1133">Transmembrane helix</keyword>
<dbReference type="InterPro" id="IPR050095">
    <property type="entry name" value="ECF_ABC_transporter_ATP-bd"/>
</dbReference>
<gene>
    <name evidence="11" type="primary">ecfA1_1</name>
    <name evidence="11" type="ORF">VPLFYP99_01085</name>
</gene>
<feature type="transmembrane region" description="Helical" evidence="9">
    <location>
        <begin position="151"/>
        <end position="176"/>
    </location>
</feature>
<dbReference type="CDD" id="cd03225">
    <property type="entry name" value="ABC_cobalt_CbiO_domain1"/>
    <property type="match status" value="1"/>
</dbReference>
<dbReference type="InterPro" id="IPR031360">
    <property type="entry name" value="TrpP"/>
</dbReference>
<dbReference type="GO" id="GO:0042626">
    <property type="term" value="F:ATPase-coupled transmembrane transporter activity"/>
    <property type="evidence" value="ECO:0007669"/>
    <property type="project" value="TreeGrafter"/>
</dbReference>
<dbReference type="Gene3D" id="3.40.50.300">
    <property type="entry name" value="P-loop containing nucleotide triphosphate hydrolases"/>
    <property type="match status" value="1"/>
</dbReference>
<dbReference type="PANTHER" id="PTHR43553:SF24">
    <property type="entry name" value="ENERGY-COUPLING FACTOR TRANSPORTER ATP-BINDING PROTEIN ECFA1"/>
    <property type="match status" value="1"/>
</dbReference>
<evidence type="ECO:0000256" key="3">
    <source>
        <dbReference type="ARBA" id="ARBA00022448"/>
    </source>
</evidence>
<dbReference type="RefSeq" id="WP_008603235.1">
    <property type="nucleotide sequence ID" value="NZ_CABKOT010000008.1"/>
</dbReference>
<dbReference type="InterPro" id="IPR015856">
    <property type="entry name" value="ABC_transpr_CbiO/EcfA_su"/>
</dbReference>
<sequence length="541" mass="58816">MERIQDLVYTHVQGGQFRWVTVSTLMLALGTILHLVSPSVAGVTPNWTIATYCVAILLTRPSLSQTLGIGLVAALINVLTSKSAFPYGNLLSEPGGALTAALVTRAMLSMKFRKIGGFDLTPVVSGFLATVVSGGIFVTILWQVLGLPNNVYMYGMWPLVLIVGALNGAITPILYIPAQRLFSKRGMLPNADQLTSDHSRLTILPERQAKISIEHVNYYHPKATTPSLENINLDVNEGDFLVVTGPAGCGKSTLCMAMVGAVPKFYGGRLEGMVFVDGHATTQMEIPELANHIGVVLADYDTQLVTMTVREEVAFAMENRGYDRETIKARSEEVFKQVGLVGLENRKITSLSGGQRQRLAIASVLATNPTVLVLDEPTSSLDPDGTAELYRLVGDLNQKHGITVVVIDHDLHAVLPYANRMALMVDGSIACDDDVPTTLRYMYEHNIHVDALPSVFTTYMELEQAGFHSDEPWLSIESAIKGLHQIEMAHAIQTEVHGKSNSPANQRITVDNLVDQSNIVENRQPVQRVDDVPGKDGGAHA</sequence>
<comment type="similarity">
    <text evidence="2">Belongs to the ABC transporter superfamily.</text>
</comment>
<dbReference type="PROSITE" id="PS00211">
    <property type="entry name" value="ABC_TRANSPORTER_1"/>
    <property type="match status" value="1"/>
</dbReference>
<dbReference type="InterPro" id="IPR003593">
    <property type="entry name" value="AAA+_ATPase"/>
</dbReference>